<dbReference type="InterPro" id="IPR035093">
    <property type="entry name" value="RelE/ParE_toxin_dom_sf"/>
</dbReference>
<reference evidence="4 5" key="1">
    <citation type="submission" date="2019-07" db="EMBL/GenBank/DDBJ databases">
        <title>Diversity of Bacteria from Kongsfjorden, Arctic.</title>
        <authorList>
            <person name="Yu Y."/>
        </authorList>
    </citation>
    <scope>NUCLEOTIDE SEQUENCE [LARGE SCALE GENOMIC DNA]</scope>
    <source>
        <strain evidence="4 5">SM1922</strain>
    </source>
</reference>
<dbReference type="AlphaFoldDB" id="A0A558J8Y6"/>
<dbReference type="InterPro" id="IPR051803">
    <property type="entry name" value="TA_system_RelE-like_toxin"/>
</dbReference>
<dbReference type="RefSeq" id="WP_144811459.1">
    <property type="nucleotide sequence ID" value="NZ_VNFE01000003.1"/>
</dbReference>
<dbReference type="PANTHER" id="PTHR33755">
    <property type="entry name" value="TOXIN PARE1-RELATED"/>
    <property type="match status" value="1"/>
</dbReference>
<evidence type="ECO:0000256" key="2">
    <source>
        <dbReference type="ARBA" id="ARBA00022649"/>
    </source>
</evidence>
<dbReference type="PANTHER" id="PTHR33755:SF9">
    <property type="entry name" value="TOXIN PARE1"/>
    <property type="match status" value="1"/>
</dbReference>
<comment type="similarity">
    <text evidence="1 3">Belongs to the RelE toxin family.</text>
</comment>
<dbReference type="Pfam" id="PF05016">
    <property type="entry name" value="ParE_toxin"/>
    <property type="match status" value="1"/>
</dbReference>
<gene>
    <name evidence="4" type="ORF">FQP89_12310</name>
</gene>
<evidence type="ECO:0000313" key="5">
    <source>
        <dbReference type="Proteomes" id="UP000317288"/>
    </source>
</evidence>
<accession>A0A558J8Y6</accession>
<sequence length="98" mass="11394">MLELNVTPKAESDLIGIWVYTCEEWGVDQADNYLDRLEAGMTRLIDHPSLGANYDHVFAGYRRLQVEHHAVFYQLHESEVLVVRVLHEDMDAPERLLE</sequence>
<name>A0A558J8Y6_9GAMM</name>
<proteinExistence type="inferred from homology"/>
<evidence type="ECO:0000313" key="4">
    <source>
        <dbReference type="EMBL" id="TVU90103.1"/>
    </source>
</evidence>
<keyword evidence="2" id="KW-1277">Toxin-antitoxin system</keyword>
<dbReference type="InterPro" id="IPR028344">
    <property type="entry name" value="ParE1/4"/>
</dbReference>
<protein>
    <recommendedName>
        <fullName evidence="3">Toxin</fullName>
    </recommendedName>
</protein>
<organism evidence="4 5">
    <name type="scientific">Vreelandella titanicae</name>
    <dbReference type="NCBI Taxonomy" id="664683"/>
    <lineage>
        <taxon>Bacteria</taxon>
        <taxon>Pseudomonadati</taxon>
        <taxon>Pseudomonadota</taxon>
        <taxon>Gammaproteobacteria</taxon>
        <taxon>Oceanospirillales</taxon>
        <taxon>Halomonadaceae</taxon>
        <taxon>Vreelandella</taxon>
    </lineage>
</organism>
<evidence type="ECO:0000256" key="1">
    <source>
        <dbReference type="ARBA" id="ARBA00006226"/>
    </source>
</evidence>
<dbReference type="EMBL" id="VNFE01000003">
    <property type="protein sequence ID" value="TVU90103.1"/>
    <property type="molecule type" value="Genomic_DNA"/>
</dbReference>
<dbReference type="Proteomes" id="UP000317288">
    <property type="component" value="Unassembled WGS sequence"/>
</dbReference>
<dbReference type="InterPro" id="IPR007712">
    <property type="entry name" value="RelE/ParE_toxin"/>
</dbReference>
<comment type="caution">
    <text evidence="4">The sequence shown here is derived from an EMBL/GenBank/DDBJ whole genome shotgun (WGS) entry which is preliminary data.</text>
</comment>
<dbReference type="PIRSF" id="PIRSF029218">
    <property type="entry name" value="ParE"/>
    <property type="match status" value="1"/>
</dbReference>
<evidence type="ECO:0000256" key="3">
    <source>
        <dbReference type="PIRNR" id="PIRNR029218"/>
    </source>
</evidence>
<dbReference type="Gene3D" id="3.30.2310.20">
    <property type="entry name" value="RelE-like"/>
    <property type="match status" value="1"/>
</dbReference>